<dbReference type="GO" id="GO:0005886">
    <property type="term" value="C:plasma membrane"/>
    <property type="evidence" value="ECO:0007669"/>
    <property type="project" value="UniProtKB-SubCell"/>
</dbReference>
<feature type="transmembrane region" description="Helical" evidence="8">
    <location>
        <begin position="51"/>
        <end position="70"/>
    </location>
</feature>
<keyword evidence="3" id="KW-1003">Cell membrane</keyword>
<evidence type="ECO:0000256" key="6">
    <source>
        <dbReference type="ARBA" id="ARBA00023136"/>
    </source>
</evidence>
<gene>
    <name evidence="9" type="ORF">Pph01_40030</name>
</gene>
<comment type="caution">
    <text evidence="9">The sequence shown here is derived from an EMBL/GenBank/DDBJ whole genome shotgun (WGS) entry which is preliminary data.</text>
</comment>
<evidence type="ECO:0000256" key="5">
    <source>
        <dbReference type="ARBA" id="ARBA00022989"/>
    </source>
</evidence>
<keyword evidence="10" id="KW-1185">Reference proteome</keyword>
<dbReference type="InterPro" id="IPR051907">
    <property type="entry name" value="DoxX-like_oxidoreductase"/>
</dbReference>
<dbReference type="InterPro" id="IPR032808">
    <property type="entry name" value="DoxX"/>
</dbReference>
<keyword evidence="6 8" id="KW-0472">Membrane</keyword>
<dbReference type="Pfam" id="PF07681">
    <property type="entry name" value="DoxX"/>
    <property type="match status" value="1"/>
</dbReference>
<keyword evidence="5 8" id="KW-1133">Transmembrane helix</keyword>
<dbReference type="EMBL" id="BOOP01000018">
    <property type="protein sequence ID" value="GII39000.1"/>
    <property type="molecule type" value="Genomic_DNA"/>
</dbReference>
<evidence type="ECO:0000313" key="10">
    <source>
        <dbReference type="Proteomes" id="UP000622547"/>
    </source>
</evidence>
<comment type="subcellular location">
    <subcellularLocation>
        <location evidence="1">Cell membrane</location>
        <topology evidence="1">Multi-pass membrane protein</topology>
    </subcellularLocation>
</comment>
<feature type="transmembrane region" description="Helical" evidence="8">
    <location>
        <begin position="104"/>
        <end position="125"/>
    </location>
</feature>
<dbReference type="Proteomes" id="UP000622547">
    <property type="component" value="Unassembled WGS sequence"/>
</dbReference>
<reference evidence="9 10" key="1">
    <citation type="submission" date="2021-01" db="EMBL/GenBank/DDBJ databases">
        <title>Whole genome shotgun sequence of Planotetraspora phitsanulokensis NBRC 104273.</title>
        <authorList>
            <person name="Komaki H."/>
            <person name="Tamura T."/>
        </authorList>
    </citation>
    <scope>NUCLEOTIDE SEQUENCE [LARGE SCALE GENOMIC DNA]</scope>
    <source>
        <strain evidence="9 10">NBRC 104273</strain>
    </source>
</reference>
<organism evidence="9 10">
    <name type="scientific">Planotetraspora phitsanulokensis</name>
    <dbReference type="NCBI Taxonomy" id="575192"/>
    <lineage>
        <taxon>Bacteria</taxon>
        <taxon>Bacillati</taxon>
        <taxon>Actinomycetota</taxon>
        <taxon>Actinomycetes</taxon>
        <taxon>Streptosporangiales</taxon>
        <taxon>Streptosporangiaceae</taxon>
        <taxon>Planotetraspora</taxon>
    </lineage>
</organism>
<keyword evidence="4 8" id="KW-0812">Transmembrane</keyword>
<evidence type="ECO:0000256" key="2">
    <source>
        <dbReference type="ARBA" id="ARBA00006679"/>
    </source>
</evidence>
<evidence type="ECO:0000256" key="7">
    <source>
        <dbReference type="SAM" id="MobiDB-lite"/>
    </source>
</evidence>
<dbReference type="PANTHER" id="PTHR33452:SF4">
    <property type="entry name" value="BLL4328 PROTEIN"/>
    <property type="match status" value="1"/>
</dbReference>
<feature type="transmembrane region" description="Helical" evidence="8">
    <location>
        <begin position="12"/>
        <end position="31"/>
    </location>
</feature>
<evidence type="ECO:0000256" key="8">
    <source>
        <dbReference type="SAM" id="Phobius"/>
    </source>
</evidence>
<feature type="compositionally biased region" description="Basic and acidic residues" evidence="7">
    <location>
        <begin position="163"/>
        <end position="173"/>
    </location>
</feature>
<dbReference type="RefSeq" id="WP_204074603.1">
    <property type="nucleotide sequence ID" value="NZ_BAABHI010000008.1"/>
</dbReference>
<sequence>MRLDRFHGPVLSLFRMVAAMLFMCHGVASLFNVFGGNRGMGQAVAFGTWPGWWAALIQALCGALVLVGLFTRIAALLASGSMAFAYFMAHQPRGVLPLVNGGELSALFCWSFFLIAVLGPGTWALETLIRRRRNRVRSGAPDLGVWIANRELSASSAQPTEGSRLDERRSRRP</sequence>
<evidence type="ECO:0000256" key="4">
    <source>
        <dbReference type="ARBA" id="ARBA00022692"/>
    </source>
</evidence>
<proteinExistence type="inferred from homology"/>
<evidence type="ECO:0000313" key="9">
    <source>
        <dbReference type="EMBL" id="GII39000.1"/>
    </source>
</evidence>
<dbReference type="PANTHER" id="PTHR33452">
    <property type="entry name" value="OXIDOREDUCTASE CATD-RELATED"/>
    <property type="match status" value="1"/>
</dbReference>
<evidence type="ECO:0000256" key="3">
    <source>
        <dbReference type="ARBA" id="ARBA00022475"/>
    </source>
</evidence>
<accession>A0A8J3UHM8</accession>
<evidence type="ECO:0008006" key="11">
    <source>
        <dbReference type="Google" id="ProtNLM"/>
    </source>
</evidence>
<protein>
    <recommendedName>
        <fullName evidence="11">DoxX family protein</fullName>
    </recommendedName>
</protein>
<feature type="region of interest" description="Disordered" evidence="7">
    <location>
        <begin position="154"/>
        <end position="173"/>
    </location>
</feature>
<name>A0A8J3UHM8_9ACTN</name>
<comment type="similarity">
    <text evidence="2">Belongs to the DoxX family.</text>
</comment>
<feature type="transmembrane region" description="Helical" evidence="8">
    <location>
        <begin position="75"/>
        <end position="92"/>
    </location>
</feature>
<dbReference type="AlphaFoldDB" id="A0A8J3UHM8"/>
<evidence type="ECO:0000256" key="1">
    <source>
        <dbReference type="ARBA" id="ARBA00004651"/>
    </source>
</evidence>